<protein>
    <submittedName>
        <fullName evidence="1">Uncharacterized protein</fullName>
    </submittedName>
</protein>
<accession>A0ABD1NQR5</accession>
<evidence type="ECO:0000313" key="2">
    <source>
        <dbReference type="Proteomes" id="UP001603857"/>
    </source>
</evidence>
<dbReference type="Gene3D" id="3.30.420.10">
    <property type="entry name" value="Ribonuclease H-like superfamily/Ribonuclease H"/>
    <property type="match status" value="1"/>
</dbReference>
<gene>
    <name evidence="1" type="ORF">Fmac_003445</name>
</gene>
<dbReference type="Proteomes" id="UP001603857">
    <property type="component" value="Unassembled WGS sequence"/>
</dbReference>
<evidence type="ECO:0000313" key="1">
    <source>
        <dbReference type="EMBL" id="KAL2349445.1"/>
    </source>
</evidence>
<dbReference type="EMBL" id="JBGMDY010000001">
    <property type="protein sequence ID" value="KAL2349445.1"/>
    <property type="molecule type" value="Genomic_DNA"/>
</dbReference>
<reference evidence="1 2" key="1">
    <citation type="submission" date="2024-08" db="EMBL/GenBank/DDBJ databases">
        <title>Insights into the chromosomal genome structure of Flemingia macrophylla.</title>
        <authorList>
            <person name="Ding Y."/>
            <person name="Zhao Y."/>
            <person name="Bi W."/>
            <person name="Wu M."/>
            <person name="Zhao G."/>
            <person name="Gong Y."/>
            <person name="Li W."/>
            <person name="Zhang P."/>
        </authorList>
    </citation>
    <scope>NUCLEOTIDE SEQUENCE [LARGE SCALE GENOMIC DNA]</scope>
    <source>
        <strain evidence="1">DYQJB</strain>
        <tissue evidence="1">Leaf</tissue>
    </source>
</reference>
<comment type="caution">
    <text evidence="1">The sequence shown here is derived from an EMBL/GenBank/DDBJ whole genome shotgun (WGS) entry which is preliminary data.</text>
</comment>
<keyword evidence="2" id="KW-1185">Reference proteome</keyword>
<dbReference type="InterPro" id="IPR036397">
    <property type="entry name" value="RNaseH_sf"/>
</dbReference>
<sequence length="91" mass="11041">MVHPNRKDWSKMLEYVLWAHRIAYRIPIDISLYRIMFGKACHLPVEIKHRTYWAVKSCNLAFDQAGLQRKFQLQELEELRLEAYENSKIYK</sequence>
<organism evidence="1 2">
    <name type="scientific">Flemingia macrophylla</name>
    <dbReference type="NCBI Taxonomy" id="520843"/>
    <lineage>
        <taxon>Eukaryota</taxon>
        <taxon>Viridiplantae</taxon>
        <taxon>Streptophyta</taxon>
        <taxon>Embryophyta</taxon>
        <taxon>Tracheophyta</taxon>
        <taxon>Spermatophyta</taxon>
        <taxon>Magnoliopsida</taxon>
        <taxon>eudicotyledons</taxon>
        <taxon>Gunneridae</taxon>
        <taxon>Pentapetalae</taxon>
        <taxon>rosids</taxon>
        <taxon>fabids</taxon>
        <taxon>Fabales</taxon>
        <taxon>Fabaceae</taxon>
        <taxon>Papilionoideae</taxon>
        <taxon>50 kb inversion clade</taxon>
        <taxon>NPAAA clade</taxon>
        <taxon>indigoferoid/millettioid clade</taxon>
        <taxon>Phaseoleae</taxon>
        <taxon>Flemingia</taxon>
    </lineage>
</organism>
<name>A0ABD1NQR5_9FABA</name>
<proteinExistence type="predicted"/>
<dbReference type="AlphaFoldDB" id="A0ABD1NQR5"/>